<keyword evidence="3" id="KW-1185">Reference proteome</keyword>
<evidence type="ECO:0000313" key="3">
    <source>
        <dbReference type="Proteomes" id="UP000695264"/>
    </source>
</evidence>
<proteinExistence type="predicted"/>
<evidence type="ECO:0000313" key="2">
    <source>
        <dbReference type="EMBL" id="NJQ00319.1"/>
    </source>
</evidence>
<dbReference type="Gene3D" id="3.40.50.300">
    <property type="entry name" value="P-loop containing nucleotide triphosphate hydrolases"/>
    <property type="match status" value="1"/>
</dbReference>
<protein>
    <recommendedName>
        <fullName evidence="4">Adenylyl-sulfate kinase</fullName>
    </recommendedName>
</protein>
<evidence type="ECO:0008006" key="4">
    <source>
        <dbReference type="Google" id="ProtNLM"/>
    </source>
</evidence>
<feature type="region of interest" description="Disordered" evidence="1">
    <location>
        <begin position="174"/>
        <end position="218"/>
    </location>
</feature>
<name>A0ABX1C093_9ACTN</name>
<dbReference type="InterPro" id="IPR027417">
    <property type="entry name" value="P-loop_NTPase"/>
</dbReference>
<dbReference type="EMBL" id="JAATEN010000004">
    <property type="protein sequence ID" value="NJQ00319.1"/>
    <property type="molecule type" value="Genomic_DNA"/>
</dbReference>
<accession>A0ABX1C093</accession>
<comment type="caution">
    <text evidence="2">The sequence shown here is derived from an EMBL/GenBank/DDBJ whole genome shotgun (WGS) entry which is preliminary data.</text>
</comment>
<evidence type="ECO:0000256" key="1">
    <source>
        <dbReference type="SAM" id="MobiDB-lite"/>
    </source>
</evidence>
<reference evidence="2 3" key="1">
    <citation type="submission" date="2020-03" db="EMBL/GenBank/DDBJ databases">
        <title>WGS of actinomycetes isolated from Thailand.</title>
        <authorList>
            <person name="Thawai C."/>
        </authorList>
    </citation>
    <scope>NUCLEOTIDE SEQUENCE [LARGE SCALE GENOMIC DNA]</scope>
    <source>
        <strain evidence="2 3">PLAI 1-29</strain>
    </source>
</reference>
<gene>
    <name evidence="2" type="ORF">HCK00_07170</name>
</gene>
<organism evidence="2 3">
    <name type="scientific">Streptomyces zingiberis</name>
    <dbReference type="NCBI Taxonomy" id="2053010"/>
    <lineage>
        <taxon>Bacteria</taxon>
        <taxon>Bacillati</taxon>
        <taxon>Actinomycetota</taxon>
        <taxon>Actinomycetes</taxon>
        <taxon>Kitasatosporales</taxon>
        <taxon>Streptomycetaceae</taxon>
        <taxon>Streptomyces</taxon>
    </lineage>
</organism>
<dbReference type="RefSeq" id="WP_168100921.1">
    <property type="nucleotide sequence ID" value="NZ_JAATEN010000004.1"/>
</dbReference>
<dbReference type="SUPFAM" id="SSF52540">
    <property type="entry name" value="P-loop containing nucleoside triphosphate hydrolases"/>
    <property type="match status" value="1"/>
</dbReference>
<dbReference type="Proteomes" id="UP000695264">
    <property type="component" value="Unassembled WGS sequence"/>
</dbReference>
<sequence>MSGDWPVLWLCGPSGVGKTSVGWEIFTRVHRAGITAGCVDADQLGFCYPAPADDPETHRVKAAAFGAVAGVHRAAGARCLVLSGGVQRAAEVQAYASALARGVPGSVLTVCRLRAEPEELRARFLGRGWRPELLEENLAGAAALERSGFADLVLDTTGLTVSEVARRVEAEAGAWPWGGAGGPDGPEPVQRDGGPVPLDQVPRPAPPHDGAAPGLSRS</sequence>